<evidence type="ECO:0000256" key="5">
    <source>
        <dbReference type="SAM" id="Phobius"/>
    </source>
</evidence>
<protein>
    <recommendedName>
        <fullName evidence="8">Chloroplast import component protein (Tic20)</fullName>
    </recommendedName>
</protein>
<dbReference type="EMBL" id="ATAX01000028">
    <property type="protein sequence ID" value="EWM53083.1"/>
    <property type="molecule type" value="Genomic_DNA"/>
</dbReference>
<dbReference type="PATRIC" id="fig|1341157.4.peg.2567"/>
<evidence type="ECO:0000256" key="1">
    <source>
        <dbReference type="ARBA" id="ARBA00004141"/>
    </source>
</evidence>
<comment type="caution">
    <text evidence="6">The sequence shown here is derived from an EMBL/GenBank/DDBJ whole genome shotgun (WGS) entry which is preliminary data.</text>
</comment>
<dbReference type="RefSeq" id="WP_019679768.1">
    <property type="nucleotide sequence ID" value="NZ_ATAX01000028.1"/>
</dbReference>
<comment type="subcellular location">
    <subcellularLocation>
        <location evidence="1">Membrane</location>
        <topology evidence="1">Multi-pass membrane protein</topology>
    </subcellularLocation>
</comment>
<reference evidence="6 7" key="1">
    <citation type="journal article" date="2014" name="PLoS ONE">
        <title>Rumen cellulosomics: divergent fiber-degrading strategies revealed by comparative genome-wide analysis of six ruminococcal strains.</title>
        <authorList>
            <person name="Dassa B."/>
            <person name="Borovok I."/>
            <person name="Ruimy-Israeli V."/>
            <person name="Lamed R."/>
            <person name="Flint H.J."/>
            <person name="Duncan S.H."/>
            <person name="Henrissat B."/>
            <person name="Coutinho P."/>
            <person name="Morrison M."/>
            <person name="Mosoni P."/>
            <person name="Yeoman C.J."/>
            <person name="White B.A."/>
            <person name="Bayer E.A."/>
        </authorList>
    </citation>
    <scope>NUCLEOTIDE SEQUENCE [LARGE SCALE GENOMIC DNA]</scope>
    <source>
        <strain evidence="6 7">007c</strain>
    </source>
</reference>
<dbReference type="AlphaFoldDB" id="W7UGK2"/>
<dbReference type="InterPro" id="IPR019109">
    <property type="entry name" value="MamF_MmsF"/>
</dbReference>
<dbReference type="Pfam" id="PF09685">
    <property type="entry name" value="MamF_MmsF"/>
    <property type="match status" value="1"/>
</dbReference>
<accession>W7UGK2</accession>
<keyword evidence="2 5" id="KW-0812">Transmembrane</keyword>
<evidence type="ECO:0000256" key="4">
    <source>
        <dbReference type="ARBA" id="ARBA00023136"/>
    </source>
</evidence>
<evidence type="ECO:0000313" key="6">
    <source>
        <dbReference type="EMBL" id="EWM53083.1"/>
    </source>
</evidence>
<proteinExistence type="predicted"/>
<dbReference type="OrthoDB" id="1822538at2"/>
<feature type="transmembrane region" description="Helical" evidence="5">
    <location>
        <begin position="92"/>
        <end position="110"/>
    </location>
</feature>
<evidence type="ECO:0000256" key="3">
    <source>
        <dbReference type="ARBA" id="ARBA00022989"/>
    </source>
</evidence>
<feature type="transmembrane region" description="Helical" evidence="5">
    <location>
        <begin position="63"/>
        <end position="86"/>
    </location>
</feature>
<evidence type="ECO:0000256" key="2">
    <source>
        <dbReference type="ARBA" id="ARBA00022692"/>
    </source>
</evidence>
<gene>
    <name evidence="6" type="ORF">RF007C_15845</name>
</gene>
<sequence>MNEINNFLENFNDINTEKTFVPAEIEKNKVFPILAYLIPILFFLPICGDGNSTYCKFHANQSFTWLVCLLILGVIMLIVGFIPILGVLIARLIYPLLVLAIDAMFVYGSIKGKAYRLPLIGSLIKLF</sequence>
<dbReference type="Proteomes" id="UP000019365">
    <property type="component" value="Unassembled WGS sequence"/>
</dbReference>
<name>W7UGK2_RUMFL</name>
<keyword evidence="7" id="KW-1185">Reference proteome</keyword>
<evidence type="ECO:0000313" key="7">
    <source>
        <dbReference type="Proteomes" id="UP000019365"/>
    </source>
</evidence>
<keyword evidence="4 5" id="KW-0472">Membrane</keyword>
<evidence type="ECO:0008006" key="8">
    <source>
        <dbReference type="Google" id="ProtNLM"/>
    </source>
</evidence>
<keyword evidence="3 5" id="KW-1133">Transmembrane helix</keyword>
<feature type="transmembrane region" description="Helical" evidence="5">
    <location>
        <begin position="30"/>
        <end position="51"/>
    </location>
</feature>
<organism evidence="6 7">
    <name type="scientific">Ruminococcus flavefaciens 007c</name>
    <dbReference type="NCBI Taxonomy" id="1341157"/>
    <lineage>
        <taxon>Bacteria</taxon>
        <taxon>Bacillati</taxon>
        <taxon>Bacillota</taxon>
        <taxon>Clostridia</taxon>
        <taxon>Eubacteriales</taxon>
        <taxon>Oscillospiraceae</taxon>
        <taxon>Ruminococcus</taxon>
    </lineage>
</organism>